<accession>A0A1S6U7V7</accession>
<feature type="binding site" evidence="3">
    <location>
        <position position="337"/>
    </location>
    <ligand>
        <name>CTP</name>
        <dbReference type="ChEBI" id="CHEBI:37563"/>
    </ligand>
</feature>
<keyword evidence="3" id="KW-0479">Metal-binding</keyword>
<dbReference type="GO" id="GO:0015937">
    <property type="term" value="P:coenzyme A biosynthetic process"/>
    <property type="evidence" value="ECO:0007669"/>
    <property type="project" value="UniProtKB-UniRule"/>
</dbReference>
<feature type="region of interest" description="Phosphopantothenate--cysteine ligase" evidence="3">
    <location>
        <begin position="187"/>
        <end position="390"/>
    </location>
</feature>
<keyword evidence="3 4" id="KW-0285">Flavoprotein</keyword>
<comment type="function">
    <text evidence="4">Catalyzes two steps in the biosynthesis of coenzyme A. In the first step cysteine is conjugated to 4'-phosphopantothenate to form 4-phosphopantothenoylcysteine, in the latter compound is decarboxylated to form 4'-phosphopantotheine.</text>
</comment>
<dbReference type="InterPro" id="IPR035929">
    <property type="entry name" value="CoaB-like_sf"/>
</dbReference>
<proteinExistence type="inferred from homology"/>
<dbReference type="PANTHER" id="PTHR14359">
    <property type="entry name" value="HOMO-OLIGOMERIC FLAVIN CONTAINING CYS DECARBOXYLASE FAMILY"/>
    <property type="match status" value="1"/>
</dbReference>
<evidence type="ECO:0000256" key="4">
    <source>
        <dbReference type="RuleBase" id="RU364078"/>
    </source>
</evidence>
<dbReference type="EC" id="6.3.2.5" evidence="3"/>
<organism evidence="7 8">
    <name type="scientific">Campylobacter pinnipediorum subsp. caledonicus</name>
    <dbReference type="NCBI Taxonomy" id="1874362"/>
    <lineage>
        <taxon>Bacteria</taxon>
        <taxon>Pseudomonadati</taxon>
        <taxon>Campylobacterota</taxon>
        <taxon>Epsilonproteobacteria</taxon>
        <taxon>Campylobacterales</taxon>
        <taxon>Campylobacteraceae</taxon>
        <taxon>Campylobacter</taxon>
    </lineage>
</organism>
<dbReference type="AlphaFoldDB" id="A0A1S6U7V7"/>
<dbReference type="SUPFAM" id="SSF52507">
    <property type="entry name" value="Homo-oligomeric flavin-containing Cys decarboxylases, HFCD"/>
    <property type="match status" value="1"/>
</dbReference>
<comment type="cofactor">
    <cofactor evidence="3">
        <name>Mg(2+)</name>
        <dbReference type="ChEBI" id="CHEBI:18420"/>
    </cofactor>
</comment>
<dbReference type="SUPFAM" id="SSF102645">
    <property type="entry name" value="CoaB-like"/>
    <property type="match status" value="1"/>
</dbReference>
<comment type="caution">
    <text evidence="3">Lacks conserved residue(s) required for the propagation of feature annotation.</text>
</comment>
<dbReference type="GO" id="GO:0071513">
    <property type="term" value="C:phosphopantothenoylcysteine decarboxylase complex"/>
    <property type="evidence" value="ECO:0007669"/>
    <property type="project" value="TreeGrafter"/>
</dbReference>
<dbReference type="GO" id="GO:0004632">
    <property type="term" value="F:phosphopantothenate--cysteine ligase activity"/>
    <property type="evidence" value="ECO:0007669"/>
    <property type="project" value="UniProtKB-UniRule"/>
</dbReference>
<dbReference type="PANTHER" id="PTHR14359:SF6">
    <property type="entry name" value="PHOSPHOPANTOTHENOYLCYSTEINE DECARBOXYLASE"/>
    <property type="match status" value="1"/>
</dbReference>
<keyword evidence="3" id="KW-0511">Multifunctional enzyme</keyword>
<keyword evidence="1 3" id="KW-0210">Decarboxylase</keyword>
<evidence type="ECO:0000256" key="1">
    <source>
        <dbReference type="ARBA" id="ARBA00022793"/>
    </source>
</evidence>
<feature type="binding site" evidence="3">
    <location>
        <position position="273"/>
    </location>
    <ligand>
        <name>CTP</name>
        <dbReference type="ChEBI" id="CHEBI:37563"/>
    </ligand>
</feature>
<feature type="active site" description="Proton donor" evidence="3">
    <location>
        <position position="155"/>
    </location>
</feature>
<dbReference type="GO" id="GO:0015941">
    <property type="term" value="P:pantothenate catabolic process"/>
    <property type="evidence" value="ECO:0007669"/>
    <property type="project" value="InterPro"/>
</dbReference>
<protein>
    <recommendedName>
        <fullName evidence="3">Coenzyme A biosynthesis bifunctional protein CoaBC</fullName>
    </recommendedName>
    <alternativeName>
        <fullName evidence="3">DNA/pantothenate metabolism flavoprotein</fullName>
    </alternativeName>
    <alternativeName>
        <fullName evidence="3">Phosphopantothenoylcysteine synthetase/decarboxylase</fullName>
        <shortName evidence="3">PPCS-PPCDC</shortName>
    </alternativeName>
    <domain>
        <recommendedName>
            <fullName evidence="3">Phosphopantothenoylcysteine decarboxylase</fullName>
            <shortName evidence="3">PPC decarboxylase</shortName>
            <shortName evidence="3">PPC-DC</shortName>
            <ecNumber evidence="3">4.1.1.36</ecNumber>
        </recommendedName>
        <alternativeName>
            <fullName evidence="3">CoaC</fullName>
        </alternativeName>
    </domain>
    <domain>
        <recommendedName>
            <fullName evidence="3">Phosphopantothenate--cysteine ligase</fullName>
            <ecNumber evidence="3">6.3.2.5</ecNumber>
        </recommendedName>
        <alternativeName>
            <fullName evidence="3">CoaB</fullName>
        </alternativeName>
        <alternativeName>
            <fullName evidence="3">Phosphopantothenoylcysteine synthetase</fullName>
            <shortName evidence="3">PPC synthetase</shortName>
            <shortName evidence="3">PPC-S</shortName>
        </alternativeName>
    </domain>
</protein>
<dbReference type="EMBL" id="CP017258">
    <property type="protein sequence ID" value="AQW87834.1"/>
    <property type="molecule type" value="Genomic_DNA"/>
</dbReference>
<dbReference type="Gene3D" id="3.40.50.10300">
    <property type="entry name" value="CoaB-like"/>
    <property type="match status" value="1"/>
</dbReference>
<evidence type="ECO:0000256" key="3">
    <source>
        <dbReference type="HAMAP-Rule" id="MF_02225"/>
    </source>
</evidence>
<gene>
    <name evidence="7" type="primary">dfp</name>
    <name evidence="3" type="synonym">coaBC</name>
    <name evidence="7" type="ORF">CPIN18021_1032</name>
</gene>
<dbReference type="GO" id="GO:0004633">
    <property type="term" value="F:phosphopantothenoylcysteine decarboxylase activity"/>
    <property type="evidence" value="ECO:0007669"/>
    <property type="project" value="UniProtKB-UniRule"/>
</dbReference>
<evidence type="ECO:0000259" key="6">
    <source>
        <dbReference type="Pfam" id="PF04127"/>
    </source>
</evidence>
<comment type="catalytic activity">
    <reaction evidence="3 4">
        <text>(R)-4'-phosphopantothenate + L-cysteine + CTP = N-[(R)-4-phosphopantothenoyl]-L-cysteine + CMP + diphosphate + H(+)</text>
        <dbReference type="Rhea" id="RHEA:19397"/>
        <dbReference type="ChEBI" id="CHEBI:10986"/>
        <dbReference type="ChEBI" id="CHEBI:15378"/>
        <dbReference type="ChEBI" id="CHEBI:33019"/>
        <dbReference type="ChEBI" id="CHEBI:35235"/>
        <dbReference type="ChEBI" id="CHEBI:37563"/>
        <dbReference type="ChEBI" id="CHEBI:59458"/>
        <dbReference type="ChEBI" id="CHEBI:60377"/>
        <dbReference type="EC" id="6.3.2.5"/>
    </reaction>
</comment>
<dbReference type="InterPro" id="IPR036551">
    <property type="entry name" value="Flavin_trans-like"/>
</dbReference>
<reference evidence="8" key="1">
    <citation type="submission" date="2016-09" db="EMBL/GenBank/DDBJ databases">
        <title>Comparative genomics of the Campylobacter concisus group.</title>
        <authorList>
            <person name="Miller W.G."/>
            <person name="Yee E."/>
            <person name="Chapman M.H."/>
            <person name="Huynh S."/>
            <person name="Bono J.L."/>
            <person name="On S.L.W."/>
            <person name="StLeger J."/>
            <person name="Foster G."/>
            <person name="Parker C.T."/>
        </authorList>
    </citation>
    <scope>NUCLEOTIDE SEQUENCE [LARGE SCALE GENOMIC DNA]</scope>
    <source>
        <strain evidence="8">RM18021</strain>
    </source>
</reference>
<name>A0A1S6U7V7_9BACT</name>
<dbReference type="EC" id="4.1.1.36" evidence="3"/>
<comment type="catalytic activity">
    <reaction evidence="3 4">
        <text>N-[(R)-4-phosphopantothenoyl]-L-cysteine + H(+) = (R)-4'-phosphopantetheine + CO2</text>
        <dbReference type="Rhea" id="RHEA:16793"/>
        <dbReference type="ChEBI" id="CHEBI:15378"/>
        <dbReference type="ChEBI" id="CHEBI:16526"/>
        <dbReference type="ChEBI" id="CHEBI:59458"/>
        <dbReference type="ChEBI" id="CHEBI:61723"/>
        <dbReference type="EC" id="4.1.1.36"/>
    </reaction>
</comment>
<evidence type="ECO:0000313" key="8">
    <source>
        <dbReference type="Proteomes" id="UP000190868"/>
    </source>
</evidence>
<comment type="cofactor">
    <cofactor evidence="3">
        <name>FMN</name>
        <dbReference type="ChEBI" id="CHEBI:58210"/>
    </cofactor>
    <text evidence="3">Binds 1 FMN per subunit.</text>
</comment>
<dbReference type="RefSeq" id="WP_078424879.1">
    <property type="nucleotide sequence ID" value="NZ_CP017258.1"/>
</dbReference>
<keyword evidence="8" id="KW-1185">Reference proteome</keyword>
<evidence type="ECO:0000313" key="7">
    <source>
        <dbReference type="EMBL" id="AQW87834.1"/>
    </source>
</evidence>
<comment type="function">
    <text evidence="3">Catalyzes two sequential steps in the biosynthesis of coenzyme A. In the first step cysteine is conjugated to 4'-phosphopantothenate to form 4-phosphopantothenoylcysteine. In the second step the latter compound is decarboxylated to form 4'-phosphopantotheine.</text>
</comment>
<comment type="similarity">
    <text evidence="3 4">In the N-terminal section; belongs to the HFCD (homo-oligomeric flavin containing Cys decarboxylase) superfamily.</text>
</comment>
<evidence type="ECO:0000256" key="2">
    <source>
        <dbReference type="ARBA" id="ARBA00023239"/>
    </source>
</evidence>
<dbReference type="GO" id="GO:0010181">
    <property type="term" value="F:FMN binding"/>
    <property type="evidence" value="ECO:0007669"/>
    <property type="project" value="UniProtKB-UniRule"/>
</dbReference>
<dbReference type="Pfam" id="PF04127">
    <property type="entry name" value="DFP"/>
    <property type="match status" value="1"/>
</dbReference>
<sequence>MLKDKKILLGVCGSVSFYKAYELVSNLKKLGADVKVMLSDGALKFCNPLSFEAITNHPVLCTGNEDWQKKISHIEYAKVDLILIAPASVNTINSLASGVCSSIFMQTLIASNAPMIIAPAANNKMLEHFSTVKNLDFLKKNGVKVVEPVTKMLACKDIGKGGLADISNILYEVKKAFFNQIFKGKKVIITGGATTEKIDDVRAITNHSSGKMSKALSDAFFFLGADVMLISSVKYENLPYKSCEFKNTDELLSLCKAECKDSDLLVMCVAVSDYICKQNYDFKLKKSELGKEWSLELKQNIDVLSSLKDFKCKKIGFKLEYDKNSAYNNAKNMLIDKNLDAVCLNIIEKENSFGSEKNKINFITKEKDTLLEIDTKENIAIKIANLASEL</sequence>
<keyword evidence="3" id="KW-0460">Magnesium</keyword>
<feature type="domain" description="DNA/pantothenate metabolism flavoprotein C-terminal" evidence="6">
    <location>
        <begin position="183"/>
        <end position="387"/>
    </location>
</feature>
<keyword evidence="3 4" id="KW-0288">FMN</keyword>
<comment type="pathway">
    <text evidence="3 4">Cofactor biosynthesis; coenzyme A biosynthesis; CoA from (R)-pantothenate: step 2/5.</text>
</comment>
<comment type="similarity">
    <text evidence="3 4">In the C-terminal section; belongs to the PPC synthetase family.</text>
</comment>
<keyword evidence="2 3" id="KW-0456">Lyase</keyword>
<feature type="binding site" evidence="3">
    <location>
        <position position="283"/>
    </location>
    <ligand>
        <name>CTP</name>
        <dbReference type="ChEBI" id="CHEBI:37563"/>
    </ligand>
</feature>
<feature type="region of interest" description="Phosphopantothenoylcysteine decarboxylase" evidence="3">
    <location>
        <begin position="1"/>
        <end position="186"/>
    </location>
</feature>
<dbReference type="InterPro" id="IPR007085">
    <property type="entry name" value="DNA/pantothenate-metab_flavo_C"/>
</dbReference>
<evidence type="ECO:0000259" key="5">
    <source>
        <dbReference type="Pfam" id="PF02441"/>
    </source>
</evidence>
<comment type="pathway">
    <text evidence="3 4">Cofactor biosynthesis; coenzyme A biosynthesis; CoA from (R)-pantothenate: step 3/5.</text>
</comment>
<dbReference type="GO" id="GO:0046872">
    <property type="term" value="F:metal ion binding"/>
    <property type="evidence" value="ECO:0007669"/>
    <property type="project" value="UniProtKB-KW"/>
</dbReference>
<dbReference type="Gene3D" id="3.40.50.1950">
    <property type="entry name" value="Flavin prenyltransferase-like"/>
    <property type="match status" value="1"/>
</dbReference>
<dbReference type="InterPro" id="IPR005252">
    <property type="entry name" value="CoaBC"/>
</dbReference>
<dbReference type="NCBIfam" id="TIGR00521">
    <property type="entry name" value="coaBC_dfp"/>
    <property type="match status" value="1"/>
</dbReference>
<dbReference type="Pfam" id="PF02441">
    <property type="entry name" value="Flavoprotein"/>
    <property type="match status" value="1"/>
</dbReference>
<feature type="domain" description="Flavoprotein" evidence="5">
    <location>
        <begin position="5"/>
        <end position="150"/>
    </location>
</feature>
<dbReference type="UniPathway" id="UPA00241">
    <property type="reaction ID" value="UER00353"/>
</dbReference>
<dbReference type="InterPro" id="IPR003382">
    <property type="entry name" value="Flavoprotein"/>
</dbReference>
<feature type="binding site" evidence="3">
    <location>
        <position position="317"/>
    </location>
    <ligand>
        <name>CTP</name>
        <dbReference type="ChEBI" id="CHEBI:37563"/>
    </ligand>
</feature>
<dbReference type="Proteomes" id="UP000190868">
    <property type="component" value="Chromosome"/>
</dbReference>
<keyword evidence="3 4" id="KW-0436">Ligase</keyword>
<dbReference type="HAMAP" id="MF_02225">
    <property type="entry name" value="CoaBC"/>
    <property type="match status" value="1"/>
</dbReference>